<dbReference type="InterPro" id="IPR029057">
    <property type="entry name" value="PRTase-like"/>
</dbReference>
<comment type="function">
    <text evidence="11">Catalyzes a salvage reaction resulting in the formation of AMP, that is energically less costly than de novo synthesis.</text>
</comment>
<evidence type="ECO:0000256" key="10">
    <source>
        <dbReference type="ARBA" id="ARBA00022726"/>
    </source>
</evidence>
<evidence type="ECO:0000256" key="9">
    <source>
        <dbReference type="ARBA" id="ARBA00022679"/>
    </source>
</evidence>
<dbReference type="CDD" id="cd06223">
    <property type="entry name" value="PRTases_typeI"/>
    <property type="match status" value="1"/>
</dbReference>
<dbReference type="NCBIfam" id="NF002634">
    <property type="entry name" value="PRK02304.1-3"/>
    <property type="match status" value="1"/>
</dbReference>
<dbReference type="GO" id="GO:0006168">
    <property type="term" value="P:adenine salvage"/>
    <property type="evidence" value="ECO:0007669"/>
    <property type="project" value="InterPro"/>
</dbReference>
<evidence type="ECO:0000256" key="4">
    <source>
        <dbReference type="ARBA" id="ARBA00008391"/>
    </source>
</evidence>
<name>A0A3S2URE8_9BURK</name>
<dbReference type="Gene3D" id="3.40.50.2020">
    <property type="match status" value="1"/>
</dbReference>
<evidence type="ECO:0000313" key="14">
    <source>
        <dbReference type="Proteomes" id="UP000288178"/>
    </source>
</evidence>
<dbReference type="NCBIfam" id="TIGR01090">
    <property type="entry name" value="apt"/>
    <property type="match status" value="1"/>
</dbReference>
<dbReference type="GO" id="GO:0005829">
    <property type="term" value="C:cytosol"/>
    <property type="evidence" value="ECO:0007669"/>
    <property type="project" value="TreeGrafter"/>
</dbReference>
<comment type="subunit">
    <text evidence="5 11">Homodimer.</text>
</comment>
<dbReference type="PANTHER" id="PTHR11776">
    <property type="entry name" value="ADENINE PHOSPHORIBOSYLTRANSFERASE"/>
    <property type="match status" value="1"/>
</dbReference>
<dbReference type="EMBL" id="SACT01000002">
    <property type="protein sequence ID" value="RVT52758.1"/>
    <property type="molecule type" value="Genomic_DNA"/>
</dbReference>
<gene>
    <name evidence="11" type="primary">apt</name>
    <name evidence="13" type="ORF">ENE75_10125</name>
</gene>
<dbReference type="InterPro" id="IPR000836">
    <property type="entry name" value="PRTase_dom"/>
</dbReference>
<dbReference type="GO" id="GO:0006166">
    <property type="term" value="P:purine ribonucleoside salvage"/>
    <property type="evidence" value="ECO:0007669"/>
    <property type="project" value="UniProtKB-UniRule"/>
</dbReference>
<evidence type="ECO:0000313" key="13">
    <source>
        <dbReference type="EMBL" id="RVT52758.1"/>
    </source>
</evidence>
<comment type="similarity">
    <text evidence="4 11">Belongs to the purine/pyrimidine phosphoribosyltransferase family.</text>
</comment>
<evidence type="ECO:0000256" key="11">
    <source>
        <dbReference type="HAMAP-Rule" id="MF_00004"/>
    </source>
</evidence>
<sequence length="189" mass="20400">MAADIPAEHQVAPADYIRAHIRTVPDWPAPGVMFRDITTLLANPRVFRVLIDQFVHRYFDARPAAIAGLDARGFIIGSVVAYELGIGFVPIRKKGKLPFATFEETYELEYGSATVEVHTDAVKPGERVVLIDDLIATGGTMLAGHKLLQRLGAEVVEVAAIVDLPELGGSARLKAAGVPVFSLVSFEGH</sequence>
<dbReference type="EC" id="2.4.2.7" evidence="6 11"/>
<dbReference type="FunFam" id="3.40.50.2020:FF:000021">
    <property type="entry name" value="Adenine phosphoribosyltransferase"/>
    <property type="match status" value="1"/>
</dbReference>
<dbReference type="GO" id="GO:0044209">
    <property type="term" value="P:AMP salvage"/>
    <property type="evidence" value="ECO:0007669"/>
    <property type="project" value="UniProtKB-UniRule"/>
</dbReference>
<evidence type="ECO:0000256" key="7">
    <source>
        <dbReference type="ARBA" id="ARBA00022490"/>
    </source>
</evidence>
<dbReference type="InterPro" id="IPR050120">
    <property type="entry name" value="Adenine_PRTase"/>
</dbReference>
<dbReference type="OrthoDB" id="9803963at2"/>
<dbReference type="GO" id="GO:0003999">
    <property type="term" value="F:adenine phosphoribosyltransferase activity"/>
    <property type="evidence" value="ECO:0007669"/>
    <property type="project" value="UniProtKB-UniRule"/>
</dbReference>
<keyword evidence="8 11" id="KW-0328">Glycosyltransferase</keyword>
<accession>A0A3S2URE8</accession>
<keyword evidence="9 11" id="KW-0808">Transferase</keyword>
<proteinExistence type="inferred from homology"/>
<keyword evidence="10 11" id="KW-0660">Purine salvage</keyword>
<evidence type="ECO:0000256" key="6">
    <source>
        <dbReference type="ARBA" id="ARBA00011893"/>
    </source>
</evidence>
<evidence type="ECO:0000256" key="5">
    <source>
        <dbReference type="ARBA" id="ARBA00011738"/>
    </source>
</evidence>
<dbReference type="UniPathway" id="UPA00588">
    <property type="reaction ID" value="UER00646"/>
</dbReference>
<dbReference type="InterPro" id="IPR005764">
    <property type="entry name" value="Ade_phspho_trans"/>
</dbReference>
<keyword evidence="7 11" id="KW-0963">Cytoplasm</keyword>
<dbReference type="HAMAP" id="MF_00004">
    <property type="entry name" value="Aden_phosphoribosyltr"/>
    <property type="match status" value="1"/>
</dbReference>
<protein>
    <recommendedName>
        <fullName evidence="6 11">Adenine phosphoribosyltransferase</fullName>
        <shortName evidence="11">APRT</shortName>
        <ecNumber evidence="6 11">2.4.2.7</ecNumber>
    </recommendedName>
</protein>
<evidence type="ECO:0000256" key="3">
    <source>
        <dbReference type="ARBA" id="ARBA00004659"/>
    </source>
</evidence>
<evidence type="ECO:0000256" key="8">
    <source>
        <dbReference type="ARBA" id="ARBA00022676"/>
    </source>
</evidence>
<reference evidence="13 14" key="1">
    <citation type="submission" date="2019-01" db="EMBL/GenBank/DDBJ databases">
        <authorList>
            <person name="Chen W.-M."/>
        </authorList>
    </citation>
    <scope>NUCLEOTIDE SEQUENCE [LARGE SCALE GENOMIC DNA]</scope>
    <source>
        <strain evidence="13 14">ICH-3</strain>
    </source>
</reference>
<dbReference type="RefSeq" id="WP_128198130.1">
    <property type="nucleotide sequence ID" value="NZ_SACT01000002.1"/>
</dbReference>
<dbReference type="Proteomes" id="UP000288178">
    <property type="component" value="Unassembled WGS sequence"/>
</dbReference>
<organism evidence="13 14">
    <name type="scientific">Rubrivivax albus</name>
    <dbReference type="NCBI Taxonomy" id="2499835"/>
    <lineage>
        <taxon>Bacteria</taxon>
        <taxon>Pseudomonadati</taxon>
        <taxon>Pseudomonadota</taxon>
        <taxon>Betaproteobacteria</taxon>
        <taxon>Burkholderiales</taxon>
        <taxon>Sphaerotilaceae</taxon>
        <taxon>Rubrivivax</taxon>
    </lineage>
</organism>
<feature type="domain" description="Phosphoribosyltransferase" evidence="12">
    <location>
        <begin position="39"/>
        <end position="166"/>
    </location>
</feature>
<dbReference type="NCBIfam" id="NF002636">
    <property type="entry name" value="PRK02304.1-5"/>
    <property type="match status" value="1"/>
</dbReference>
<dbReference type="SUPFAM" id="SSF53271">
    <property type="entry name" value="PRTase-like"/>
    <property type="match status" value="1"/>
</dbReference>
<comment type="pathway">
    <text evidence="3 11">Purine metabolism; AMP biosynthesis via salvage pathway; AMP from adenine: step 1/1.</text>
</comment>
<dbReference type="Pfam" id="PF00156">
    <property type="entry name" value="Pribosyltran"/>
    <property type="match status" value="1"/>
</dbReference>
<keyword evidence="14" id="KW-1185">Reference proteome</keyword>
<comment type="catalytic activity">
    <reaction evidence="1 11">
        <text>AMP + diphosphate = 5-phospho-alpha-D-ribose 1-diphosphate + adenine</text>
        <dbReference type="Rhea" id="RHEA:16609"/>
        <dbReference type="ChEBI" id="CHEBI:16708"/>
        <dbReference type="ChEBI" id="CHEBI:33019"/>
        <dbReference type="ChEBI" id="CHEBI:58017"/>
        <dbReference type="ChEBI" id="CHEBI:456215"/>
        <dbReference type="EC" id="2.4.2.7"/>
    </reaction>
</comment>
<evidence type="ECO:0000256" key="2">
    <source>
        <dbReference type="ARBA" id="ARBA00004496"/>
    </source>
</evidence>
<evidence type="ECO:0000256" key="1">
    <source>
        <dbReference type="ARBA" id="ARBA00000868"/>
    </source>
</evidence>
<comment type="caution">
    <text evidence="13">The sequence shown here is derived from an EMBL/GenBank/DDBJ whole genome shotgun (WGS) entry which is preliminary data.</text>
</comment>
<dbReference type="PANTHER" id="PTHR11776:SF7">
    <property type="entry name" value="PHOSPHORIBOSYLTRANSFERASE DOMAIN-CONTAINING PROTEIN"/>
    <property type="match status" value="1"/>
</dbReference>
<dbReference type="AlphaFoldDB" id="A0A3S2URE8"/>
<comment type="subcellular location">
    <subcellularLocation>
        <location evidence="2 11">Cytoplasm</location>
    </subcellularLocation>
</comment>
<evidence type="ECO:0000259" key="12">
    <source>
        <dbReference type="Pfam" id="PF00156"/>
    </source>
</evidence>